<evidence type="ECO:0000313" key="3">
    <source>
        <dbReference type="Proteomes" id="UP000297716"/>
    </source>
</evidence>
<organism evidence="2 3">
    <name type="scientific">Xylaria hypoxylon</name>
    <dbReference type="NCBI Taxonomy" id="37992"/>
    <lineage>
        <taxon>Eukaryota</taxon>
        <taxon>Fungi</taxon>
        <taxon>Dikarya</taxon>
        <taxon>Ascomycota</taxon>
        <taxon>Pezizomycotina</taxon>
        <taxon>Sordariomycetes</taxon>
        <taxon>Xylariomycetidae</taxon>
        <taxon>Xylariales</taxon>
        <taxon>Xylariaceae</taxon>
        <taxon>Xylaria</taxon>
    </lineage>
</organism>
<evidence type="ECO:0000313" key="2">
    <source>
        <dbReference type="EMBL" id="TGJ76029.1"/>
    </source>
</evidence>
<reference evidence="2 3" key="1">
    <citation type="submission" date="2019-03" db="EMBL/GenBank/DDBJ databases">
        <title>Draft genome sequence of Xylaria hypoxylon DSM 108379, a ubiquitous saprotrophic-parasitic fungi on hardwood.</title>
        <authorList>
            <person name="Buettner E."/>
            <person name="Leonhardt S."/>
            <person name="Gebauer A.M."/>
            <person name="Liers C."/>
            <person name="Hofrichter M."/>
            <person name="Kellner H."/>
        </authorList>
    </citation>
    <scope>NUCLEOTIDE SEQUENCE [LARGE SCALE GENOMIC DNA]</scope>
    <source>
        <strain evidence="2 3">DSM 108379</strain>
    </source>
</reference>
<dbReference type="OrthoDB" id="4606324at2759"/>
<sequence length="164" mass="17773">MAPSAMKTLALPTLLLAGAAQALPSLNLNFLKPRVPQPCAVKTMFPDGATYKPGDKITIEWSASGLPEGDMRLSVQAGLVTPIITGYGYNWYGQLIPIYDFKGGAVFLDPVPIEDEKLEWTVAVVANGTGDEYQYYANGMYYTHYSDTGDSSESCSTNFFHVSA</sequence>
<dbReference type="EMBL" id="SKBN01000525">
    <property type="protein sequence ID" value="TGJ76029.1"/>
    <property type="molecule type" value="Genomic_DNA"/>
</dbReference>
<gene>
    <name evidence="2" type="ORF">E0Z10_g10921</name>
</gene>
<proteinExistence type="predicted"/>
<keyword evidence="1" id="KW-0732">Signal</keyword>
<comment type="caution">
    <text evidence="2">The sequence shown here is derived from an EMBL/GenBank/DDBJ whole genome shotgun (WGS) entry which is preliminary data.</text>
</comment>
<feature type="chain" id="PRO_5021233109" description="Ig-like domain-containing protein" evidence="1">
    <location>
        <begin position="23"/>
        <end position="164"/>
    </location>
</feature>
<protein>
    <recommendedName>
        <fullName evidence="4">Ig-like domain-containing protein</fullName>
    </recommendedName>
</protein>
<feature type="signal peptide" evidence="1">
    <location>
        <begin position="1"/>
        <end position="22"/>
    </location>
</feature>
<dbReference type="AlphaFoldDB" id="A0A4Z0XX05"/>
<name>A0A4Z0XX05_9PEZI</name>
<evidence type="ECO:0008006" key="4">
    <source>
        <dbReference type="Google" id="ProtNLM"/>
    </source>
</evidence>
<dbReference type="Proteomes" id="UP000297716">
    <property type="component" value="Unassembled WGS sequence"/>
</dbReference>
<accession>A0A4Z0XX05</accession>
<keyword evidence="3" id="KW-1185">Reference proteome</keyword>
<evidence type="ECO:0000256" key="1">
    <source>
        <dbReference type="SAM" id="SignalP"/>
    </source>
</evidence>